<dbReference type="Pfam" id="PF00126">
    <property type="entry name" value="HTH_1"/>
    <property type="match status" value="1"/>
</dbReference>
<dbReference type="GO" id="GO:0003700">
    <property type="term" value="F:DNA-binding transcription factor activity"/>
    <property type="evidence" value="ECO:0007669"/>
    <property type="project" value="InterPro"/>
</dbReference>
<dbReference type="PROSITE" id="PS50931">
    <property type="entry name" value="HTH_LYSR"/>
    <property type="match status" value="1"/>
</dbReference>
<dbReference type="Gene3D" id="1.10.10.10">
    <property type="entry name" value="Winged helix-like DNA-binding domain superfamily/Winged helix DNA-binding domain"/>
    <property type="match status" value="1"/>
</dbReference>
<organism evidence="6">
    <name type="scientific">hydrothermal vent metagenome</name>
    <dbReference type="NCBI Taxonomy" id="652676"/>
    <lineage>
        <taxon>unclassified sequences</taxon>
        <taxon>metagenomes</taxon>
        <taxon>ecological metagenomes</taxon>
    </lineage>
</organism>
<dbReference type="Pfam" id="PF03466">
    <property type="entry name" value="LysR_substrate"/>
    <property type="match status" value="1"/>
</dbReference>
<reference evidence="6" key="1">
    <citation type="submission" date="2016-10" db="EMBL/GenBank/DDBJ databases">
        <authorList>
            <person name="de Groot N.N."/>
        </authorList>
    </citation>
    <scope>NUCLEOTIDE SEQUENCE</scope>
</reference>
<evidence type="ECO:0000259" key="5">
    <source>
        <dbReference type="PROSITE" id="PS50931"/>
    </source>
</evidence>
<gene>
    <name evidence="6" type="ORF">MNB_SV-9-185</name>
</gene>
<protein>
    <submittedName>
        <fullName evidence="6">Chromosome initiation inhibitor</fullName>
    </submittedName>
</protein>
<evidence type="ECO:0000313" key="6">
    <source>
        <dbReference type="EMBL" id="SFV55970.1"/>
    </source>
</evidence>
<dbReference type="InterPro" id="IPR005119">
    <property type="entry name" value="LysR_subst-bd"/>
</dbReference>
<feature type="domain" description="HTH lysR-type" evidence="5">
    <location>
        <begin position="1"/>
        <end position="60"/>
    </location>
</feature>
<keyword evidence="2" id="KW-0805">Transcription regulation</keyword>
<keyword evidence="4" id="KW-0804">Transcription</keyword>
<dbReference type="EMBL" id="FPHG01000029">
    <property type="protein sequence ID" value="SFV55970.1"/>
    <property type="molecule type" value="Genomic_DNA"/>
</dbReference>
<dbReference type="PANTHER" id="PTHR30126">
    <property type="entry name" value="HTH-TYPE TRANSCRIPTIONAL REGULATOR"/>
    <property type="match status" value="1"/>
</dbReference>
<dbReference type="PANTHER" id="PTHR30126:SF64">
    <property type="entry name" value="HTH-TYPE TRANSCRIPTIONAL REGULATOR CITR"/>
    <property type="match status" value="1"/>
</dbReference>
<evidence type="ECO:0000256" key="2">
    <source>
        <dbReference type="ARBA" id="ARBA00023015"/>
    </source>
</evidence>
<dbReference type="SUPFAM" id="SSF46785">
    <property type="entry name" value="Winged helix' DNA-binding domain"/>
    <property type="match status" value="1"/>
</dbReference>
<name>A0A1W1BQW9_9ZZZZ</name>
<dbReference type="Gene3D" id="3.40.190.290">
    <property type="match status" value="1"/>
</dbReference>
<dbReference type="SUPFAM" id="SSF53850">
    <property type="entry name" value="Periplasmic binding protein-like II"/>
    <property type="match status" value="1"/>
</dbReference>
<evidence type="ECO:0000256" key="1">
    <source>
        <dbReference type="ARBA" id="ARBA00009437"/>
    </source>
</evidence>
<evidence type="ECO:0000256" key="4">
    <source>
        <dbReference type="ARBA" id="ARBA00023163"/>
    </source>
</evidence>
<dbReference type="InterPro" id="IPR000847">
    <property type="entry name" value="LysR_HTH_N"/>
</dbReference>
<dbReference type="InterPro" id="IPR036388">
    <property type="entry name" value="WH-like_DNA-bd_sf"/>
</dbReference>
<evidence type="ECO:0000256" key="3">
    <source>
        <dbReference type="ARBA" id="ARBA00023125"/>
    </source>
</evidence>
<keyword evidence="3" id="KW-0238">DNA-binding</keyword>
<dbReference type="PRINTS" id="PR00039">
    <property type="entry name" value="HTHLYSR"/>
</dbReference>
<dbReference type="AlphaFoldDB" id="A0A1W1BQW9"/>
<comment type="similarity">
    <text evidence="1">Belongs to the LysR transcriptional regulatory family.</text>
</comment>
<proteinExistence type="inferred from homology"/>
<accession>A0A1W1BQW9</accession>
<sequence>MLKDFVKLETFLTVARERSFSKASAKLGISQPAVTQQIKFIEKYLGAKIIERKKNGIKLTAEGDELYKLSSVLEKEIHKAEYDVLKIINKEITFRLGASFTIGNYIIPGECLNTVGDAINNDINLSIQESPKIIEQLKDRKLDVGLIESQVIDNTMIYREWLEDELVVFSNTPIPKTLKTEDLHEFRWICREDGSHTKEIVSEVFEDLGVSCKSFNVLSEVGNTTAVLQTIKRSKKDEKHPVVSIISKYAIADEVQKGELFEARLRGIKMSRKFYIVYSKENKHNAYVDKVVDFILAGQC</sequence>
<dbReference type="GO" id="GO:0000976">
    <property type="term" value="F:transcription cis-regulatory region binding"/>
    <property type="evidence" value="ECO:0007669"/>
    <property type="project" value="TreeGrafter"/>
</dbReference>
<dbReference type="InterPro" id="IPR036390">
    <property type="entry name" value="WH_DNA-bd_sf"/>
</dbReference>